<keyword evidence="4" id="KW-1185">Reference proteome</keyword>
<comment type="similarity">
    <text evidence="1">Belongs to the short-chain dehydrogenases/reductases (SDR) family.</text>
</comment>
<dbReference type="RefSeq" id="WP_125014647.1">
    <property type="nucleotide sequence ID" value="NZ_QWEZ01000001.1"/>
</dbReference>
<dbReference type="InterPro" id="IPR002347">
    <property type="entry name" value="SDR_fam"/>
</dbReference>
<dbReference type="SUPFAM" id="SSF51735">
    <property type="entry name" value="NAD(P)-binding Rossmann-fold domains"/>
    <property type="match status" value="1"/>
</dbReference>
<dbReference type="Gene3D" id="3.40.50.720">
    <property type="entry name" value="NAD(P)-binding Rossmann-like Domain"/>
    <property type="match status" value="1"/>
</dbReference>
<evidence type="ECO:0000313" key="4">
    <source>
        <dbReference type="Proteomes" id="UP000280792"/>
    </source>
</evidence>
<dbReference type="InterPro" id="IPR020904">
    <property type="entry name" value="Sc_DH/Rdtase_CS"/>
</dbReference>
<dbReference type="Pfam" id="PF00106">
    <property type="entry name" value="adh_short"/>
    <property type="match status" value="1"/>
</dbReference>
<evidence type="ECO:0000313" key="3">
    <source>
        <dbReference type="EMBL" id="RRJ84220.1"/>
    </source>
</evidence>
<sequence>MFDYHAKEDQLKDKVILVTGAGAGIGKAAAIAFARHGATVILVGKTAKKLESVYDEIEAAGYPTPVECPLNLETATEKDYADLAEQVGQEFGHLDGLLHNASELGQLGPLDQYDSAMWNRLLQVNLTSQFLMSKALMPLLAEAPNGSLVFTSSSVGRKGRAYWGGYAISKFATEGMMQVWADEVEGITHIRINSVNPGATRTAMRARAYPAENPNNLPAPDEIMPLYLYLMSDDSVGVNGQALDAQ</sequence>
<dbReference type="EMBL" id="QWEZ01000001">
    <property type="protein sequence ID" value="RRJ84220.1"/>
    <property type="molecule type" value="Genomic_DNA"/>
</dbReference>
<gene>
    <name evidence="3" type="ORF">D0544_03670</name>
</gene>
<dbReference type="GO" id="GO:0016491">
    <property type="term" value="F:oxidoreductase activity"/>
    <property type="evidence" value="ECO:0007669"/>
    <property type="project" value="UniProtKB-KW"/>
</dbReference>
<keyword evidence="2" id="KW-0560">Oxidoreductase</keyword>
<evidence type="ECO:0000256" key="2">
    <source>
        <dbReference type="ARBA" id="ARBA00023002"/>
    </source>
</evidence>
<dbReference type="AlphaFoldDB" id="A0A3P3VNN1"/>
<dbReference type="NCBIfam" id="NF006509">
    <property type="entry name" value="PRK08945.1"/>
    <property type="match status" value="1"/>
</dbReference>
<accession>A0A3P3VNN1</accession>
<dbReference type="PANTHER" id="PTHR42901">
    <property type="entry name" value="ALCOHOL DEHYDROGENASE"/>
    <property type="match status" value="1"/>
</dbReference>
<organism evidence="3 4">
    <name type="scientific">Aestuariirhabdus litorea</name>
    <dbReference type="NCBI Taxonomy" id="2528527"/>
    <lineage>
        <taxon>Bacteria</taxon>
        <taxon>Pseudomonadati</taxon>
        <taxon>Pseudomonadota</taxon>
        <taxon>Gammaproteobacteria</taxon>
        <taxon>Oceanospirillales</taxon>
        <taxon>Aestuariirhabdaceae</taxon>
        <taxon>Aestuariirhabdus</taxon>
    </lineage>
</organism>
<dbReference type="Proteomes" id="UP000280792">
    <property type="component" value="Unassembled WGS sequence"/>
</dbReference>
<dbReference type="PRINTS" id="PR00081">
    <property type="entry name" value="GDHRDH"/>
</dbReference>
<reference evidence="3 4" key="2">
    <citation type="submission" date="2018-12" db="EMBL/GenBank/DDBJ databases">
        <title>Simiduia agarivorans gen. nov., sp. nov., a marine, agarolytic bacterium isolated from shallow coastal water from Keelung, Taiwan.</title>
        <authorList>
            <person name="Shieh W.Y."/>
        </authorList>
    </citation>
    <scope>NUCLEOTIDE SEQUENCE [LARGE SCALE GENOMIC DNA]</scope>
    <source>
        <strain evidence="3 4">GTF-13</strain>
    </source>
</reference>
<reference evidence="3 4" key="1">
    <citation type="submission" date="2018-08" db="EMBL/GenBank/DDBJ databases">
        <authorList>
            <person name="Khan S.A."/>
        </authorList>
    </citation>
    <scope>NUCLEOTIDE SEQUENCE [LARGE SCALE GENOMIC DNA]</scope>
    <source>
        <strain evidence="3 4">GTF-13</strain>
    </source>
</reference>
<protein>
    <submittedName>
        <fullName evidence="3">YciK family oxidoreductase</fullName>
    </submittedName>
</protein>
<comment type="caution">
    <text evidence="3">The sequence shown here is derived from an EMBL/GenBank/DDBJ whole genome shotgun (WGS) entry which is preliminary data.</text>
</comment>
<name>A0A3P3VNN1_9GAMM</name>
<evidence type="ECO:0000256" key="1">
    <source>
        <dbReference type="ARBA" id="ARBA00006484"/>
    </source>
</evidence>
<dbReference type="PROSITE" id="PS00061">
    <property type="entry name" value="ADH_SHORT"/>
    <property type="match status" value="1"/>
</dbReference>
<proteinExistence type="inferred from homology"/>
<dbReference type="PANTHER" id="PTHR42901:SF1">
    <property type="entry name" value="ALCOHOL DEHYDROGENASE"/>
    <property type="match status" value="1"/>
</dbReference>
<dbReference type="InterPro" id="IPR036291">
    <property type="entry name" value="NAD(P)-bd_dom_sf"/>
</dbReference>